<sequence>MTIAGGGRVCFYRAGEGSLKGRFSIPALCNSSLPFFYRWAGRAAGQIHQIRNTGGNLRHIISIYTESIMKEGNFKSCYLRFRERICFIIRKFHVGFAEL</sequence>
<evidence type="ECO:0000313" key="1">
    <source>
        <dbReference type="EMBL" id="KAG2595994.1"/>
    </source>
</evidence>
<dbReference type="AlphaFoldDB" id="A0A8T0SF22"/>
<dbReference type="EMBL" id="CM029045">
    <property type="protein sequence ID" value="KAG2595994.1"/>
    <property type="molecule type" value="Genomic_DNA"/>
</dbReference>
<name>A0A8T0SF22_PANVG</name>
<evidence type="ECO:0000313" key="2">
    <source>
        <dbReference type="Proteomes" id="UP000823388"/>
    </source>
</evidence>
<proteinExistence type="predicted"/>
<gene>
    <name evidence="1" type="ORF">PVAP13_5KG124687</name>
</gene>
<dbReference type="Proteomes" id="UP000823388">
    <property type="component" value="Chromosome 5K"/>
</dbReference>
<comment type="caution">
    <text evidence="1">The sequence shown here is derived from an EMBL/GenBank/DDBJ whole genome shotgun (WGS) entry which is preliminary data.</text>
</comment>
<organism evidence="1 2">
    <name type="scientific">Panicum virgatum</name>
    <name type="common">Blackwell switchgrass</name>
    <dbReference type="NCBI Taxonomy" id="38727"/>
    <lineage>
        <taxon>Eukaryota</taxon>
        <taxon>Viridiplantae</taxon>
        <taxon>Streptophyta</taxon>
        <taxon>Embryophyta</taxon>
        <taxon>Tracheophyta</taxon>
        <taxon>Spermatophyta</taxon>
        <taxon>Magnoliopsida</taxon>
        <taxon>Liliopsida</taxon>
        <taxon>Poales</taxon>
        <taxon>Poaceae</taxon>
        <taxon>PACMAD clade</taxon>
        <taxon>Panicoideae</taxon>
        <taxon>Panicodae</taxon>
        <taxon>Paniceae</taxon>
        <taxon>Panicinae</taxon>
        <taxon>Panicum</taxon>
        <taxon>Panicum sect. Hiantes</taxon>
    </lineage>
</organism>
<reference evidence="1" key="1">
    <citation type="submission" date="2020-05" db="EMBL/GenBank/DDBJ databases">
        <title>WGS assembly of Panicum virgatum.</title>
        <authorList>
            <person name="Lovell J.T."/>
            <person name="Jenkins J."/>
            <person name="Shu S."/>
            <person name="Juenger T.E."/>
            <person name="Schmutz J."/>
        </authorList>
    </citation>
    <scope>NUCLEOTIDE SEQUENCE</scope>
    <source>
        <strain evidence="1">AP13</strain>
    </source>
</reference>
<accession>A0A8T0SF22</accession>
<dbReference type="EMBL" id="CM029045">
    <property type="protein sequence ID" value="KAG2595993.1"/>
    <property type="molecule type" value="Genomic_DNA"/>
</dbReference>
<protein>
    <submittedName>
        <fullName evidence="1">Uncharacterized protein</fullName>
    </submittedName>
</protein>
<keyword evidence="2" id="KW-1185">Reference proteome</keyword>